<keyword evidence="4" id="KW-1185">Reference proteome</keyword>
<evidence type="ECO:0000259" key="2">
    <source>
        <dbReference type="Pfam" id="PF03625"/>
    </source>
</evidence>
<feature type="signal peptide" evidence="1">
    <location>
        <begin position="1"/>
        <end position="20"/>
    </location>
</feature>
<organism evidence="3 4">
    <name type="scientific">Ruegeria denitrificans</name>
    <dbReference type="NCBI Taxonomy" id="1715692"/>
    <lineage>
        <taxon>Bacteria</taxon>
        <taxon>Pseudomonadati</taxon>
        <taxon>Pseudomonadota</taxon>
        <taxon>Alphaproteobacteria</taxon>
        <taxon>Rhodobacterales</taxon>
        <taxon>Roseobacteraceae</taxon>
        <taxon>Ruegeria</taxon>
    </lineage>
</organism>
<dbReference type="RefSeq" id="WP_058282249.1">
    <property type="nucleotide sequence ID" value="NZ_CYUD01000007.1"/>
</dbReference>
<feature type="domain" description="DUF302" evidence="2">
    <location>
        <begin position="53"/>
        <end position="113"/>
    </location>
</feature>
<dbReference type="OrthoDB" id="9799367at2"/>
<evidence type="ECO:0000313" key="4">
    <source>
        <dbReference type="Proteomes" id="UP000051260"/>
    </source>
</evidence>
<feature type="domain" description="DUF302" evidence="2">
    <location>
        <begin position="191"/>
        <end position="253"/>
    </location>
</feature>
<dbReference type="InterPro" id="IPR005180">
    <property type="entry name" value="DUF302"/>
</dbReference>
<dbReference type="InterPro" id="IPR035923">
    <property type="entry name" value="TT1751-like_sf"/>
</dbReference>
<dbReference type="EMBL" id="CYUD01000007">
    <property type="protein sequence ID" value="CUK03880.1"/>
    <property type="molecule type" value="Genomic_DNA"/>
</dbReference>
<dbReference type="PANTHER" id="PTHR38342">
    <property type="entry name" value="SLR5037 PROTEIN"/>
    <property type="match status" value="1"/>
</dbReference>
<accession>A0A0P1IBP3</accession>
<feature type="chain" id="PRO_5006065091" description="DUF302 domain-containing protein" evidence="1">
    <location>
        <begin position="21"/>
        <end position="285"/>
    </location>
</feature>
<proteinExistence type="predicted"/>
<gene>
    <name evidence="3" type="ORF">RUE5091_02558</name>
</gene>
<dbReference type="Proteomes" id="UP000051260">
    <property type="component" value="Unassembled WGS sequence"/>
</dbReference>
<evidence type="ECO:0000256" key="1">
    <source>
        <dbReference type="SAM" id="SignalP"/>
    </source>
</evidence>
<evidence type="ECO:0000313" key="3">
    <source>
        <dbReference type="EMBL" id="CUK03880.1"/>
    </source>
</evidence>
<dbReference type="AlphaFoldDB" id="A0A0P1IBP3"/>
<dbReference type="SUPFAM" id="SSF103247">
    <property type="entry name" value="TT1751-like"/>
    <property type="match status" value="2"/>
</dbReference>
<dbReference type="Gene3D" id="3.30.310.70">
    <property type="entry name" value="TT1751-like domain"/>
    <property type="match status" value="2"/>
</dbReference>
<protein>
    <recommendedName>
        <fullName evidence="2">DUF302 domain-containing protein</fullName>
    </recommendedName>
</protein>
<name>A0A0P1IBP3_9RHOB</name>
<keyword evidence="1" id="KW-0732">Signal</keyword>
<sequence length="285" mass="30627">MVRFGFVFSMIATVSVATSAFTQSSSVQTAVDKNFLAIETAVAEAGATPIASINHARLAKAEGVEMPASRVLIFSDPEINTPFLEETVRAGLDLPLRVLSFDQDDRPQIAYTDSQFLKVRHGLNDIQALNTFQSKMLEVLNNLDATPAPTNGLFADYGVIELRSQLSVPKAVERLRKAVMEQDDTVWFGEVDFAAEASHLGVELPDAVLLLFGGPAPGGVAMAGFPAIGLDAFCQKLLVYPNEEGGSVVIFNDIAALAELNYGSSAEPHHGLNKRLTATFRTAIE</sequence>
<reference evidence="4" key="1">
    <citation type="submission" date="2015-09" db="EMBL/GenBank/DDBJ databases">
        <authorList>
            <person name="Rodrigo-Torres L."/>
            <person name="Arahal D.R."/>
        </authorList>
    </citation>
    <scope>NUCLEOTIDE SEQUENCE [LARGE SCALE GENOMIC DNA]</scope>
    <source>
        <strain evidence="4">CECT 5091</strain>
    </source>
</reference>
<dbReference type="PANTHER" id="PTHR38342:SF2">
    <property type="entry name" value="INNER MEMBRANE OR EXPORTED"/>
    <property type="match status" value="1"/>
</dbReference>
<dbReference type="STRING" id="1715692.RUE5091_02558"/>
<dbReference type="CDD" id="cd14797">
    <property type="entry name" value="DUF302"/>
    <property type="match status" value="2"/>
</dbReference>
<dbReference type="Pfam" id="PF03625">
    <property type="entry name" value="DUF302"/>
    <property type="match status" value="2"/>
</dbReference>